<feature type="compositionally biased region" description="Basic residues" evidence="1">
    <location>
        <begin position="44"/>
        <end position="58"/>
    </location>
</feature>
<evidence type="ECO:0000256" key="1">
    <source>
        <dbReference type="SAM" id="MobiDB-lite"/>
    </source>
</evidence>
<reference evidence="2" key="1">
    <citation type="submission" date="2020-02" db="EMBL/GenBank/DDBJ databases">
        <authorList>
            <person name="Meier V. D."/>
        </authorList>
    </citation>
    <scope>NUCLEOTIDE SEQUENCE</scope>
    <source>
        <strain evidence="2">AVDCRST_MAG60</strain>
    </source>
</reference>
<protein>
    <submittedName>
        <fullName evidence="2">Uncharacterized protein</fullName>
    </submittedName>
</protein>
<gene>
    <name evidence="2" type="ORF">AVDCRST_MAG60-1815</name>
</gene>
<feature type="region of interest" description="Disordered" evidence="1">
    <location>
        <begin position="142"/>
        <end position="194"/>
    </location>
</feature>
<feature type="compositionally biased region" description="Basic residues" evidence="1">
    <location>
        <begin position="183"/>
        <end position="194"/>
    </location>
</feature>
<organism evidence="2">
    <name type="scientific">uncultured Nocardioides sp</name>
    <dbReference type="NCBI Taxonomy" id="198441"/>
    <lineage>
        <taxon>Bacteria</taxon>
        <taxon>Bacillati</taxon>
        <taxon>Actinomycetota</taxon>
        <taxon>Actinomycetes</taxon>
        <taxon>Propionibacteriales</taxon>
        <taxon>Nocardioidaceae</taxon>
        <taxon>Nocardioides</taxon>
        <taxon>environmental samples</taxon>
    </lineage>
</organism>
<evidence type="ECO:0000313" key="2">
    <source>
        <dbReference type="EMBL" id="CAA9395758.1"/>
    </source>
</evidence>
<feature type="compositionally biased region" description="Basic and acidic residues" evidence="1">
    <location>
        <begin position="1"/>
        <end position="11"/>
    </location>
</feature>
<feature type="non-terminal residue" evidence="2">
    <location>
        <position position="284"/>
    </location>
</feature>
<feature type="region of interest" description="Disordered" evidence="1">
    <location>
        <begin position="226"/>
        <end position="284"/>
    </location>
</feature>
<feature type="region of interest" description="Disordered" evidence="1">
    <location>
        <begin position="1"/>
        <end position="58"/>
    </location>
</feature>
<dbReference type="EMBL" id="CADCUN010000195">
    <property type="protein sequence ID" value="CAA9395758.1"/>
    <property type="molecule type" value="Genomic_DNA"/>
</dbReference>
<feature type="compositionally biased region" description="Gly residues" evidence="1">
    <location>
        <begin position="250"/>
        <end position="265"/>
    </location>
</feature>
<proteinExistence type="predicted"/>
<sequence>VPTTSRSHDLPRPCLLTGHRHRRGDPARRYQRPAQRVRADRGSGRHHVHRHPPRQATRHVGRVRVEPVGQAHVGVRTDGAHAPCRQRVRSRARAWRCGPSHRRPHAVGHRSLGPEPCQHAGVHDRSLPCRGAWLARLHAAEDPAAHQSSQGGARHGLRARLFPPATDPDRDDVRRARQPLARGSRRGRHDHHGRRLLRVPVGSHAQCVAGGDGPWCGEHRVRRRCRGGGGHVGRRPGLRRWRERDRHLGGRGSGRGSLPGPGEGVAHGHDCDERTRTRARASGV</sequence>
<feature type="compositionally biased region" description="Basic residues" evidence="1">
    <location>
        <begin position="226"/>
        <end position="239"/>
    </location>
</feature>
<feature type="non-terminal residue" evidence="2">
    <location>
        <position position="1"/>
    </location>
</feature>
<accession>A0A6J4NYA0</accession>
<dbReference type="AlphaFoldDB" id="A0A6J4NYA0"/>
<feature type="compositionally biased region" description="Basic and acidic residues" evidence="1">
    <location>
        <begin position="266"/>
        <end position="276"/>
    </location>
</feature>
<name>A0A6J4NYA0_9ACTN</name>